<evidence type="ECO:0000313" key="1">
    <source>
        <dbReference type="Proteomes" id="UP000887576"/>
    </source>
</evidence>
<evidence type="ECO:0000313" key="2">
    <source>
        <dbReference type="WBParaSite" id="JU765_v2.g17730.t1"/>
    </source>
</evidence>
<name>A0AC34QM98_9BILA</name>
<sequence>MLLTLILFWTAFGFAAGTPVPVKWELPPELTGFLKLNDGIVEIIGPGQFQIRPDPGYGFDVVGTNCTGGLKWCTDSQPTSDCNNFTATVLPDDLDAKINNLRVNADGKLRINKFHVKNVQNFTLNADKTIFLRVEAIFEGCPVFLAGVTVISLCLKNWFEKRKSKKLEKSVRIAENAAESKATSEQKADPKISVEKDIQKTDNDNKN</sequence>
<protein>
    <submittedName>
        <fullName evidence="2">Uncharacterized protein</fullName>
    </submittedName>
</protein>
<dbReference type="WBParaSite" id="JU765_v2.g17730.t1">
    <property type="protein sequence ID" value="JU765_v2.g17730.t1"/>
    <property type="gene ID" value="JU765_v2.g17730"/>
</dbReference>
<proteinExistence type="predicted"/>
<reference evidence="2" key="1">
    <citation type="submission" date="2022-11" db="UniProtKB">
        <authorList>
            <consortium name="WormBaseParasite"/>
        </authorList>
    </citation>
    <scope>IDENTIFICATION</scope>
</reference>
<dbReference type="Proteomes" id="UP000887576">
    <property type="component" value="Unplaced"/>
</dbReference>
<accession>A0AC34QM98</accession>
<organism evidence="1 2">
    <name type="scientific">Panagrolaimus sp. JU765</name>
    <dbReference type="NCBI Taxonomy" id="591449"/>
    <lineage>
        <taxon>Eukaryota</taxon>
        <taxon>Metazoa</taxon>
        <taxon>Ecdysozoa</taxon>
        <taxon>Nematoda</taxon>
        <taxon>Chromadorea</taxon>
        <taxon>Rhabditida</taxon>
        <taxon>Tylenchina</taxon>
        <taxon>Panagrolaimomorpha</taxon>
        <taxon>Panagrolaimoidea</taxon>
        <taxon>Panagrolaimidae</taxon>
        <taxon>Panagrolaimus</taxon>
    </lineage>
</organism>